<organism evidence="2 3">
    <name type="scientific">Anaeromicropila herbilytica</name>
    <dbReference type="NCBI Taxonomy" id="2785025"/>
    <lineage>
        <taxon>Bacteria</taxon>
        <taxon>Bacillati</taxon>
        <taxon>Bacillota</taxon>
        <taxon>Clostridia</taxon>
        <taxon>Lachnospirales</taxon>
        <taxon>Lachnospiraceae</taxon>
        <taxon>Anaeromicropila</taxon>
    </lineage>
</organism>
<feature type="signal peptide" evidence="1">
    <location>
        <begin position="1"/>
        <end position="29"/>
    </location>
</feature>
<gene>
    <name evidence="2" type="ORF">bsdtb5_16800</name>
</gene>
<dbReference type="KEGG" id="ahb:bsdtb5_16800"/>
<keyword evidence="3" id="KW-1185">Reference proteome</keyword>
<evidence type="ECO:0000313" key="2">
    <source>
        <dbReference type="EMBL" id="BCN30385.1"/>
    </source>
</evidence>
<name>A0A7R7EJQ0_9FIRM</name>
<accession>A0A7R7EJQ0</accession>
<keyword evidence="1" id="KW-0732">Signal</keyword>
<reference evidence="2 3" key="1">
    <citation type="submission" date="2020-11" db="EMBL/GenBank/DDBJ databases">
        <title>Draft genome sequencing of a Lachnospiraceae strain isolated from anoxic soil subjected to BSD treatment.</title>
        <authorList>
            <person name="Uek A."/>
            <person name="Tonouchi A."/>
        </authorList>
    </citation>
    <scope>NUCLEOTIDE SEQUENCE [LARGE SCALE GENOMIC DNA]</scope>
    <source>
        <strain evidence="2 3">TB5</strain>
    </source>
</reference>
<evidence type="ECO:0000256" key="1">
    <source>
        <dbReference type="SAM" id="SignalP"/>
    </source>
</evidence>
<dbReference type="Proteomes" id="UP000595897">
    <property type="component" value="Chromosome"/>
</dbReference>
<proteinExistence type="predicted"/>
<dbReference type="AlphaFoldDB" id="A0A7R7EJQ0"/>
<protein>
    <submittedName>
        <fullName evidence="2">Uncharacterized protein</fullName>
    </submittedName>
</protein>
<feature type="chain" id="PRO_5032432628" evidence="1">
    <location>
        <begin position="30"/>
        <end position="315"/>
    </location>
</feature>
<dbReference type="Pfam" id="PF14099">
    <property type="entry name" value="Polysacc_lyase"/>
    <property type="match status" value="1"/>
</dbReference>
<sequence>MHQQLLKSLLTLTVTGSVLFAMTSINVNASNLTKSSTTNNIPSIGRNLNKVSTYTVSNATETIFTDDFEQPLNDDYWYKEIPNPNSITLSNKYHYSGKKSLRVQLNKNDKIVSDSKRSEIRIDQANPVISNIQNEQRQEHTYTFYTLLPKGGSEDYKIDSEGSEIIAQWHNQPDLDKNEPWTSPPLSLHTFDGHYIIGRCWDDAEVSTDQSIIDKKNFASYDLGSYVEDKGKWVKWSFHIKWGWLSSQNPILEVYKNDNLVLDCNGLPNTTNDELGPIMKLGIYKWNWAQPDDTSTLTKRVIYFDNVSVINKFLE</sequence>
<dbReference type="InterPro" id="IPR025975">
    <property type="entry name" value="Polysacc_lyase"/>
</dbReference>
<dbReference type="Gene3D" id="2.60.120.200">
    <property type="match status" value="1"/>
</dbReference>
<evidence type="ECO:0000313" key="3">
    <source>
        <dbReference type="Proteomes" id="UP000595897"/>
    </source>
</evidence>
<dbReference type="RefSeq" id="WP_271715609.1">
    <property type="nucleotide sequence ID" value="NZ_AP024169.1"/>
</dbReference>
<dbReference type="EMBL" id="AP024169">
    <property type="protein sequence ID" value="BCN30385.1"/>
    <property type="molecule type" value="Genomic_DNA"/>
</dbReference>